<dbReference type="Proteomes" id="UP001173223">
    <property type="component" value="Unassembled WGS sequence"/>
</dbReference>
<dbReference type="EMBL" id="JAMGTK010000019">
    <property type="protein sequence ID" value="MDK4512595.1"/>
    <property type="molecule type" value="Genomic_DNA"/>
</dbReference>
<keyword evidence="2" id="KW-1185">Reference proteome</keyword>
<protein>
    <recommendedName>
        <fullName evidence="3">POTRA domain-containing protein</fullName>
    </recommendedName>
</protein>
<gene>
    <name evidence="1" type="ORF">MWG07_10065</name>
</gene>
<proteinExistence type="predicted"/>
<dbReference type="RefSeq" id="WP_285049231.1">
    <property type="nucleotide sequence ID" value="NZ_JAMGTK010000019.1"/>
</dbReference>
<reference evidence="1" key="2">
    <citation type="submission" date="2022-04" db="EMBL/GenBank/DDBJ databases">
        <authorList>
            <person name="Livingstone P.G."/>
        </authorList>
    </citation>
    <scope>NUCLEOTIDE SEQUENCE</scope>
    <source>
        <strain evidence="1">BRON_8</strain>
    </source>
</reference>
<organism evidence="1 2">
    <name type="scientific">Fusobacterium necrophorum</name>
    <dbReference type="NCBI Taxonomy" id="859"/>
    <lineage>
        <taxon>Bacteria</taxon>
        <taxon>Fusobacteriati</taxon>
        <taxon>Fusobacteriota</taxon>
        <taxon>Fusobacteriia</taxon>
        <taxon>Fusobacteriales</taxon>
        <taxon>Fusobacteriaceae</taxon>
        <taxon>Fusobacterium</taxon>
    </lineage>
</organism>
<dbReference type="AlphaFoldDB" id="A0AAW6WDH2"/>
<evidence type="ECO:0000313" key="2">
    <source>
        <dbReference type="Proteomes" id="UP001173223"/>
    </source>
</evidence>
<evidence type="ECO:0000313" key="1">
    <source>
        <dbReference type="EMBL" id="MDK4512595.1"/>
    </source>
</evidence>
<comment type="caution">
    <text evidence="1">The sequence shown here is derived from an EMBL/GenBank/DDBJ whole genome shotgun (WGS) entry which is preliminary data.</text>
</comment>
<name>A0AAW6WDH2_9FUSO</name>
<reference evidence="1" key="1">
    <citation type="journal article" date="2022" name="Gene">
        <title>A genome-led study on the pathogenesis of Fusobacterium necrophorum infections.</title>
        <authorList>
            <person name="Thapa G."/>
            <person name="Jayal A."/>
            <person name="Sikazwe E."/>
            <person name="Perry T."/>
            <person name="Mohammed Al Balushi A."/>
            <person name="Livingstone P."/>
        </authorList>
    </citation>
    <scope>NUCLEOTIDE SEQUENCE</scope>
    <source>
        <strain evidence="1">BRON_8</strain>
    </source>
</reference>
<evidence type="ECO:0008006" key="3">
    <source>
        <dbReference type="Google" id="ProtNLM"/>
    </source>
</evidence>
<sequence length="189" mass="21909">MALQTSGKISLLDIRTELKKDGEISLNDIDVRKLAEKESGEIKFSDFYGKSSNIKINKSFSYEIVLKLVVIPGNYYGYDKKYGKIKSIKKITGERYENILRKIYLNMYTGETEIILEPDKLVLASFDNIVVFAKGEDEPDEKMLKILDTSNPFSGDLYIVDNKFELQDLLMRLRYQKRDLVLSFDVMFK</sequence>
<accession>A0AAW6WDH2</accession>